<dbReference type="InterPro" id="IPR006966">
    <property type="entry name" value="Peroxin-3"/>
</dbReference>
<keyword evidence="3" id="KW-0576">Peroxisome</keyword>
<proteinExistence type="inferred from homology"/>
<gene>
    <name evidence="7" type="ORF">SCODWIG_01319</name>
</gene>
<dbReference type="PANTHER" id="PTHR28080:SF1">
    <property type="entry name" value="PEROXISOMAL BIOGENESIS FACTOR 3"/>
    <property type="match status" value="1"/>
</dbReference>
<keyword evidence="8" id="KW-1185">Reference proteome</keyword>
<evidence type="ECO:0000256" key="3">
    <source>
        <dbReference type="ARBA" id="ARBA00023140"/>
    </source>
</evidence>
<feature type="compositionally biased region" description="Low complexity" evidence="5">
    <location>
        <begin position="114"/>
        <end position="127"/>
    </location>
</feature>
<keyword evidence="6" id="KW-1133">Transmembrane helix</keyword>
<dbReference type="GO" id="GO:0005778">
    <property type="term" value="C:peroxisomal membrane"/>
    <property type="evidence" value="ECO:0007669"/>
    <property type="project" value="UniProtKB-SubCell"/>
</dbReference>
<dbReference type="Proteomes" id="UP000262825">
    <property type="component" value="Unassembled WGS sequence"/>
</dbReference>
<dbReference type="PANTHER" id="PTHR28080">
    <property type="entry name" value="PEROXISOMAL BIOGENESIS FACTOR 3"/>
    <property type="match status" value="1"/>
</dbReference>
<dbReference type="EMBL" id="UFAJ01000161">
    <property type="protein sequence ID" value="SSD59558.1"/>
    <property type="molecule type" value="Genomic_DNA"/>
</dbReference>
<organism evidence="7 8">
    <name type="scientific">Saccharomycodes ludwigii</name>
    <dbReference type="NCBI Taxonomy" id="36035"/>
    <lineage>
        <taxon>Eukaryota</taxon>
        <taxon>Fungi</taxon>
        <taxon>Dikarya</taxon>
        <taxon>Ascomycota</taxon>
        <taxon>Saccharomycotina</taxon>
        <taxon>Saccharomycetes</taxon>
        <taxon>Saccharomycodales</taxon>
        <taxon>Saccharomycodaceae</taxon>
        <taxon>Saccharomycodes</taxon>
    </lineage>
</organism>
<evidence type="ECO:0000256" key="5">
    <source>
        <dbReference type="SAM" id="MobiDB-lite"/>
    </source>
</evidence>
<feature type="region of interest" description="Disordered" evidence="5">
    <location>
        <begin position="114"/>
        <end position="138"/>
    </location>
</feature>
<dbReference type="AlphaFoldDB" id="A0A376B4E4"/>
<keyword evidence="6" id="KW-0472">Membrane</keyword>
<feature type="compositionally biased region" description="Polar residues" evidence="5">
    <location>
        <begin position="128"/>
        <end position="138"/>
    </location>
</feature>
<dbReference type="GO" id="GO:0045046">
    <property type="term" value="P:protein import into peroxisome membrane"/>
    <property type="evidence" value="ECO:0007669"/>
    <property type="project" value="TreeGrafter"/>
</dbReference>
<dbReference type="GO" id="GO:0030674">
    <property type="term" value="F:protein-macromolecule adaptor activity"/>
    <property type="evidence" value="ECO:0007669"/>
    <property type="project" value="TreeGrafter"/>
</dbReference>
<evidence type="ECO:0000256" key="6">
    <source>
        <dbReference type="SAM" id="Phobius"/>
    </source>
</evidence>
<sequence length="491" mass="55717">MTSKPTITKNNNKLFFLQRHKKKLLITIILSVFTIITTTSIGVYLLNNWIKKQSFKLQQKRFLKEQIKRRFQQTQQDSIYTVYELLPVVAIILNNFLDLDDIVLTLKSNTVNTNNNTTTTTTASTNAESSDPANTNGNTSNSKLELWNALKIKSITKLCVSIYTLSSLLLLIRIQLNILARKEYLQYDLQEYGTATTNNKSNNGLISWLQSLLYTKGSNEQEEKEEDNLELNIKKNGYNNMYDIKYCNEQAFLSLSWWLLNRGYTKYSKIIEAQVLENFNYLGPKDSLTFQEFSIKISNILFKTNEQLLLDGGTVNGNNTNTLLSAILLPATSLEQFVLQQSVNPQVLKILNQDNANNNLEFRELVDETKKIIQSTASSIVLETLVNESFQYLMNQIEQRCLFKLAKKRSNNSSNDKDDNSVVEATFQIALLSLSCKDIIDKNILVNNSDGDILSLSGSTNTTTENNSSLLNKIDSIPELDDLSASVYSNI</sequence>
<evidence type="ECO:0000256" key="2">
    <source>
        <dbReference type="ARBA" id="ARBA00008933"/>
    </source>
</evidence>
<name>A0A376B4E4_9ASCO</name>
<protein>
    <recommendedName>
        <fullName evidence="4">Peroxin-3</fullName>
    </recommendedName>
</protein>
<keyword evidence="6" id="KW-0812">Transmembrane</keyword>
<evidence type="ECO:0000256" key="1">
    <source>
        <dbReference type="ARBA" id="ARBA00004549"/>
    </source>
</evidence>
<comment type="similarity">
    <text evidence="2">Belongs to the peroxin-3 family.</text>
</comment>
<comment type="subcellular location">
    <subcellularLocation>
        <location evidence="1">Peroxisome membrane</location>
        <topology evidence="1">Single-pass membrane protein</topology>
    </subcellularLocation>
</comment>
<feature type="transmembrane region" description="Helical" evidence="6">
    <location>
        <begin position="24"/>
        <end position="46"/>
    </location>
</feature>
<accession>A0A376B4E4</accession>
<evidence type="ECO:0000256" key="4">
    <source>
        <dbReference type="ARBA" id="ARBA00032508"/>
    </source>
</evidence>
<dbReference type="Pfam" id="PF04882">
    <property type="entry name" value="Peroxin-3"/>
    <property type="match status" value="1"/>
</dbReference>
<evidence type="ECO:0000313" key="8">
    <source>
        <dbReference type="Proteomes" id="UP000262825"/>
    </source>
</evidence>
<dbReference type="VEuPathDB" id="FungiDB:SCODWIG_01319"/>
<evidence type="ECO:0000313" key="7">
    <source>
        <dbReference type="EMBL" id="SSD59558.1"/>
    </source>
</evidence>
<reference evidence="8" key="1">
    <citation type="submission" date="2018-06" db="EMBL/GenBank/DDBJ databases">
        <authorList>
            <person name="Guldener U."/>
        </authorList>
    </citation>
    <scope>NUCLEOTIDE SEQUENCE [LARGE SCALE GENOMIC DNA]</scope>
    <source>
        <strain evidence="8">UTAD17</strain>
    </source>
</reference>